<evidence type="ECO:0000313" key="3">
    <source>
        <dbReference type="Proteomes" id="UP000612899"/>
    </source>
</evidence>
<dbReference type="PANTHER" id="PTHR40050:SF1">
    <property type="entry name" value="INNER SPORE COAT PROTEIN H"/>
    <property type="match status" value="1"/>
</dbReference>
<proteinExistence type="predicted"/>
<dbReference type="InterPro" id="IPR014867">
    <property type="entry name" value="Spore_coat_CotH_CotH2/3/7"/>
</dbReference>
<evidence type="ECO:0000313" key="2">
    <source>
        <dbReference type="EMBL" id="GIH06158.1"/>
    </source>
</evidence>
<protein>
    <recommendedName>
        <fullName evidence="4">Spore coat protein CotH</fullName>
    </recommendedName>
</protein>
<reference evidence="2" key="1">
    <citation type="submission" date="2021-01" db="EMBL/GenBank/DDBJ databases">
        <title>Whole genome shotgun sequence of Rhizocola hellebori NBRC 109834.</title>
        <authorList>
            <person name="Komaki H."/>
            <person name="Tamura T."/>
        </authorList>
    </citation>
    <scope>NUCLEOTIDE SEQUENCE</scope>
    <source>
        <strain evidence="2">NBRC 109834</strain>
    </source>
</reference>
<feature type="region of interest" description="Disordered" evidence="1">
    <location>
        <begin position="131"/>
        <end position="196"/>
    </location>
</feature>
<dbReference type="EMBL" id="BONY01000024">
    <property type="protein sequence ID" value="GIH06158.1"/>
    <property type="molecule type" value="Genomic_DNA"/>
</dbReference>
<gene>
    <name evidence="2" type="ORF">Rhe02_42250</name>
</gene>
<evidence type="ECO:0000256" key="1">
    <source>
        <dbReference type="SAM" id="MobiDB-lite"/>
    </source>
</evidence>
<dbReference type="AlphaFoldDB" id="A0A8J3QAH1"/>
<dbReference type="Pfam" id="PF08757">
    <property type="entry name" value="CotH"/>
    <property type="match status" value="1"/>
</dbReference>
<feature type="compositionally biased region" description="Basic and acidic residues" evidence="1">
    <location>
        <begin position="131"/>
        <end position="142"/>
    </location>
</feature>
<dbReference type="PANTHER" id="PTHR40050">
    <property type="entry name" value="INNER SPORE COAT PROTEIN H"/>
    <property type="match status" value="1"/>
</dbReference>
<comment type="caution">
    <text evidence="2">The sequence shown here is derived from an EMBL/GenBank/DDBJ whole genome shotgun (WGS) entry which is preliminary data.</text>
</comment>
<name>A0A8J3QAH1_9ACTN</name>
<organism evidence="2 3">
    <name type="scientific">Rhizocola hellebori</name>
    <dbReference type="NCBI Taxonomy" id="1392758"/>
    <lineage>
        <taxon>Bacteria</taxon>
        <taxon>Bacillati</taxon>
        <taxon>Actinomycetota</taxon>
        <taxon>Actinomycetes</taxon>
        <taxon>Micromonosporales</taxon>
        <taxon>Micromonosporaceae</taxon>
        <taxon>Rhizocola</taxon>
    </lineage>
</organism>
<keyword evidence="3" id="KW-1185">Reference proteome</keyword>
<sequence length="496" mass="53200">MMVTGLKHRIPVRVRHYWKLLAVCAAVVTGLVTLAGNVQVTPLVTSAAEVKGDQVVQDFAGTVDLFDHELPHTISVSLDPTEYDRMLDNYMTTGDKEYVRADMTIDGTYLPEVGLRLKGNSTLSALTHEGKTRNLFGDRGRQPDPALPGGVGGPGIDPNFPPGGGANPPPGGQPGQGPGNLRFGPGGNRTPLDSAKPEELPWLISFDEFVKGRRYQGRSELAVRVSGMGGGTTVINEALSLALLAKAGETTQRYTYASLHINSRPVRARLLVEHPDTGFATGLGNGVLYKSLASSQFTYQGEDPTAYEDDFKQINGKGSYDIKPVIDFAKWVGESTDADFAAHLADRLDVESFARYVAAQSLLMNFDDMAGPGHNYYLWYHLDSKRFEVLSWDHNLTFSGMGGPRGGGVMQAGPGGPGGMRAGNKLKERFLAATSFKALYDNAYSDLKQRFFGNNNAVATLDAIAAGLAKLEGADPATVTSDADRLRGSLSEQPAG</sequence>
<accession>A0A8J3QAH1</accession>
<dbReference type="Proteomes" id="UP000612899">
    <property type="component" value="Unassembled WGS sequence"/>
</dbReference>
<evidence type="ECO:0008006" key="4">
    <source>
        <dbReference type="Google" id="ProtNLM"/>
    </source>
</evidence>